<feature type="region of interest" description="Disordered" evidence="1">
    <location>
        <begin position="43"/>
        <end position="126"/>
    </location>
</feature>
<proteinExistence type="predicted"/>
<protein>
    <submittedName>
        <fullName evidence="2">Ethylene-insensitive protein 2</fullName>
    </submittedName>
</protein>
<sequence>MPLTLVRGYRSVHVPSSTDCHDQQPATIHGYDLASYLGRMARERSPDYQKGQLESLTQTSTPSIKPNSIDSYSRPMGLKPQNGLRTLKPPGFHNVPVSRNSSLKSERPSQDLFSPEPMDYSNNPPNVKKFYSLPDISGLYIPNRDSPSDTRSVG</sequence>
<feature type="compositionally biased region" description="Polar residues" evidence="1">
    <location>
        <begin position="52"/>
        <end position="71"/>
    </location>
</feature>
<comment type="caution">
    <text evidence="2">The sequence shown here is derived from an EMBL/GenBank/DDBJ whole genome shotgun (WGS) entry which is preliminary data.</text>
</comment>
<reference evidence="2" key="2">
    <citation type="journal article" date="2024" name="Plant">
        <title>Genomic evolution and insights into agronomic trait innovations of Sesamum species.</title>
        <authorList>
            <person name="Miao H."/>
            <person name="Wang L."/>
            <person name="Qu L."/>
            <person name="Liu H."/>
            <person name="Sun Y."/>
            <person name="Le M."/>
            <person name="Wang Q."/>
            <person name="Wei S."/>
            <person name="Zheng Y."/>
            <person name="Lin W."/>
            <person name="Duan Y."/>
            <person name="Cao H."/>
            <person name="Xiong S."/>
            <person name="Wang X."/>
            <person name="Wei L."/>
            <person name="Li C."/>
            <person name="Ma Q."/>
            <person name="Ju M."/>
            <person name="Zhao R."/>
            <person name="Li G."/>
            <person name="Mu C."/>
            <person name="Tian Q."/>
            <person name="Mei H."/>
            <person name="Zhang T."/>
            <person name="Gao T."/>
            <person name="Zhang H."/>
        </authorList>
    </citation>
    <scope>NUCLEOTIDE SEQUENCE</scope>
    <source>
        <strain evidence="2">G01</strain>
    </source>
</reference>
<evidence type="ECO:0000313" key="2">
    <source>
        <dbReference type="EMBL" id="KAL0338440.1"/>
    </source>
</evidence>
<reference evidence="2" key="1">
    <citation type="submission" date="2020-06" db="EMBL/GenBank/DDBJ databases">
        <authorList>
            <person name="Li T."/>
            <person name="Hu X."/>
            <person name="Zhang T."/>
            <person name="Song X."/>
            <person name="Zhang H."/>
            <person name="Dai N."/>
            <person name="Sheng W."/>
            <person name="Hou X."/>
            <person name="Wei L."/>
        </authorList>
    </citation>
    <scope>NUCLEOTIDE SEQUENCE</scope>
    <source>
        <strain evidence="2">G01</strain>
        <tissue evidence="2">Leaf</tissue>
    </source>
</reference>
<accession>A0AAW2N686</accession>
<name>A0AAW2N686_9LAMI</name>
<organism evidence="2">
    <name type="scientific">Sesamum angustifolium</name>
    <dbReference type="NCBI Taxonomy" id="2727405"/>
    <lineage>
        <taxon>Eukaryota</taxon>
        <taxon>Viridiplantae</taxon>
        <taxon>Streptophyta</taxon>
        <taxon>Embryophyta</taxon>
        <taxon>Tracheophyta</taxon>
        <taxon>Spermatophyta</taxon>
        <taxon>Magnoliopsida</taxon>
        <taxon>eudicotyledons</taxon>
        <taxon>Gunneridae</taxon>
        <taxon>Pentapetalae</taxon>
        <taxon>asterids</taxon>
        <taxon>lamiids</taxon>
        <taxon>Lamiales</taxon>
        <taxon>Pedaliaceae</taxon>
        <taxon>Sesamum</taxon>
    </lineage>
</organism>
<gene>
    <name evidence="2" type="ORF">Sangu_1366100</name>
</gene>
<dbReference type="AlphaFoldDB" id="A0AAW2N686"/>
<dbReference type="EMBL" id="JACGWK010000008">
    <property type="protein sequence ID" value="KAL0338440.1"/>
    <property type="molecule type" value="Genomic_DNA"/>
</dbReference>
<evidence type="ECO:0000256" key="1">
    <source>
        <dbReference type="SAM" id="MobiDB-lite"/>
    </source>
</evidence>